<dbReference type="SUPFAM" id="SSF54919">
    <property type="entry name" value="Nucleoside diphosphate kinase, NDK"/>
    <property type="match status" value="1"/>
</dbReference>
<dbReference type="InterPro" id="IPR036850">
    <property type="entry name" value="NDK-like_dom_sf"/>
</dbReference>
<evidence type="ECO:0000313" key="1">
    <source>
        <dbReference type="EMBL" id="KAB7505405.1"/>
    </source>
</evidence>
<dbReference type="OrthoDB" id="10323295at2759"/>
<comment type="caution">
    <text evidence="1">The sequence shown here is derived from an EMBL/GenBank/DDBJ whole genome shotgun (WGS) entry which is preliminary data.</text>
</comment>
<proteinExistence type="predicted"/>
<gene>
    <name evidence="1" type="ORF">Anas_02230</name>
</gene>
<dbReference type="EMBL" id="SEYY01001250">
    <property type="protein sequence ID" value="KAB7505405.1"/>
    <property type="molecule type" value="Genomic_DNA"/>
</dbReference>
<protein>
    <submittedName>
        <fullName evidence="1">Uncharacterized protein</fullName>
    </submittedName>
</protein>
<name>A0A5N5TIY1_9CRUS</name>
<dbReference type="AlphaFoldDB" id="A0A5N5TIY1"/>
<organism evidence="1 2">
    <name type="scientific">Armadillidium nasatum</name>
    <dbReference type="NCBI Taxonomy" id="96803"/>
    <lineage>
        <taxon>Eukaryota</taxon>
        <taxon>Metazoa</taxon>
        <taxon>Ecdysozoa</taxon>
        <taxon>Arthropoda</taxon>
        <taxon>Crustacea</taxon>
        <taxon>Multicrustacea</taxon>
        <taxon>Malacostraca</taxon>
        <taxon>Eumalacostraca</taxon>
        <taxon>Peracarida</taxon>
        <taxon>Isopoda</taxon>
        <taxon>Oniscidea</taxon>
        <taxon>Crinocheta</taxon>
        <taxon>Armadillidiidae</taxon>
        <taxon>Armadillidium</taxon>
    </lineage>
</organism>
<sequence>AGLNFKADASLVPLTGGAAQYGTKDVCLIICFYNDKYHENALDIISKMRKDKFFIQYTREIKMEKNDVLKFFGGSFLGKMAQKGPVVALLCTGKSVVEESKKTASMLNAGKKNPVAYTTDGTEEGVNQIDLFFSFSMGSLGM</sequence>
<feature type="non-terminal residue" evidence="1">
    <location>
        <position position="1"/>
    </location>
</feature>
<evidence type="ECO:0000313" key="2">
    <source>
        <dbReference type="Proteomes" id="UP000326759"/>
    </source>
</evidence>
<dbReference type="Gene3D" id="3.30.70.141">
    <property type="entry name" value="Nucleoside diphosphate kinase-like domain"/>
    <property type="match status" value="1"/>
</dbReference>
<dbReference type="Proteomes" id="UP000326759">
    <property type="component" value="Unassembled WGS sequence"/>
</dbReference>
<keyword evidence="2" id="KW-1185">Reference proteome</keyword>
<reference evidence="1 2" key="1">
    <citation type="journal article" date="2019" name="PLoS Biol.">
        <title>Sex chromosomes control vertical transmission of feminizing Wolbachia symbionts in an isopod.</title>
        <authorList>
            <person name="Becking T."/>
            <person name="Chebbi M.A."/>
            <person name="Giraud I."/>
            <person name="Moumen B."/>
            <person name="Laverre T."/>
            <person name="Caubet Y."/>
            <person name="Peccoud J."/>
            <person name="Gilbert C."/>
            <person name="Cordaux R."/>
        </authorList>
    </citation>
    <scope>NUCLEOTIDE SEQUENCE [LARGE SCALE GENOMIC DNA]</scope>
    <source>
        <strain evidence="1">ANa2</strain>
        <tissue evidence="1">Whole body excluding digestive tract and cuticle</tissue>
    </source>
</reference>
<accession>A0A5N5TIY1</accession>